<evidence type="ECO:0000256" key="8">
    <source>
        <dbReference type="SAM" id="MobiDB-lite"/>
    </source>
</evidence>
<protein>
    <recommendedName>
        <fullName evidence="12">Urea transporter</fullName>
    </recommendedName>
</protein>
<evidence type="ECO:0000256" key="6">
    <source>
        <dbReference type="ARBA" id="ARBA00023136"/>
    </source>
</evidence>
<keyword evidence="3" id="KW-1003">Cell membrane</keyword>
<feature type="transmembrane region" description="Helical" evidence="9">
    <location>
        <begin position="322"/>
        <end position="346"/>
    </location>
</feature>
<dbReference type="GO" id="GO:0005886">
    <property type="term" value="C:plasma membrane"/>
    <property type="evidence" value="ECO:0007669"/>
    <property type="project" value="UniProtKB-SubCell"/>
</dbReference>
<comment type="catalytic activity">
    <reaction evidence="7">
        <text>urea(in) = urea(out)</text>
        <dbReference type="Rhea" id="RHEA:32799"/>
        <dbReference type="ChEBI" id="CHEBI:16199"/>
    </reaction>
</comment>
<evidence type="ECO:0000256" key="9">
    <source>
        <dbReference type="SAM" id="Phobius"/>
    </source>
</evidence>
<evidence type="ECO:0000256" key="3">
    <source>
        <dbReference type="ARBA" id="ARBA00022475"/>
    </source>
</evidence>
<evidence type="ECO:0000256" key="5">
    <source>
        <dbReference type="ARBA" id="ARBA00022989"/>
    </source>
</evidence>
<dbReference type="Proteomes" id="UP000013827">
    <property type="component" value="Unassembled WGS sequence"/>
</dbReference>
<evidence type="ECO:0000256" key="4">
    <source>
        <dbReference type="ARBA" id="ARBA00022692"/>
    </source>
</evidence>
<keyword evidence="4 9" id="KW-0812">Transmembrane</keyword>
<organism evidence="10 11">
    <name type="scientific">Emiliania huxleyi (strain CCMP1516)</name>
    <dbReference type="NCBI Taxonomy" id="280463"/>
    <lineage>
        <taxon>Eukaryota</taxon>
        <taxon>Haptista</taxon>
        <taxon>Haptophyta</taxon>
        <taxon>Prymnesiophyceae</taxon>
        <taxon>Isochrysidales</taxon>
        <taxon>Noelaerhabdaceae</taxon>
        <taxon>Emiliania</taxon>
    </lineage>
</organism>
<feature type="transmembrane region" description="Helical" evidence="9">
    <location>
        <begin position="182"/>
        <end position="199"/>
    </location>
</feature>
<dbReference type="InterPro" id="IPR004937">
    <property type="entry name" value="Urea_transporter"/>
</dbReference>
<reference evidence="10" key="2">
    <citation type="submission" date="2024-10" db="UniProtKB">
        <authorList>
            <consortium name="EnsemblProtists"/>
        </authorList>
    </citation>
    <scope>IDENTIFICATION</scope>
</reference>
<feature type="transmembrane region" description="Helical" evidence="9">
    <location>
        <begin position="252"/>
        <end position="272"/>
    </location>
</feature>
<dbReference type="Pfam" id="PF03253">
    <property type="entry name" value="UT"/>
    <property type="match status" value="1"/>
</dbReference>
<feature type="region of interest" description="Disordered" evidence="8">
    <location>
        <begin position="29"/>
        <end position="49"/>
    </location>
</feature>
<keyword evidence="5 9" id="KW-1133">Transmembrane helix</keyword>
<dbReference type="Gene3D" id="1.10.3430.10">
    <property type="entry name" value="Ammonium transporter AmtB like domains"/>
    <property type="match status" value="1"/>
</dbReference>
<keyword evidence="6 9" id="KW-0472">Membrane</keyword>
<evidence type="ECO:0008006" key="12">
    <source>
        <dbReference type="Google" id="ProtNLM"/>
    </source>
</evidence>
<dbReference type="RefSeq" id="XP_005793577.1">
    <property type="nucleotide sequence ID" value="XM_005793520.1"/>
</dbReference>
<evidence type="ECO:0000256" key="1">
    <source>
        <dbReference type="ARBA" id="ARBA00004651"/>
    </source>
</evidence>
<name>A0A0D3KZG3_EMIH1</name>
<evidence type="ECO:0000313" key="10">
    <source>
        <dbReference type="EnsemblProtists" id="EOD41148"/>
    </source>
</evidence>
<dbReference type="PaxDb" id="2903-EOD41148"/>
<sequence length="369" mass="35477">MQAGLRLLCPRRLPAVAATRRLGSRISSGRSLPRRFASSSSSAEDRGAPKAAAAPQAGTLLPPFLDECLRGVGQVIFLNSPASGALTLAALVYGDPWLGALAAAGTASATATARVAGLDAAAISAGLYGYNGCLVGCAFAVFLGLPAGSPAAAAAAVGGAALTAPLVAALKPLCGGVPQWTWAFNTIALASLAVIRPLAGAPPADPAAALSAVEWVLSPLAGVAQIFVVGDAVSGAMILGATALYSPACAVAAAYGSAVGAGTGYLLGAPAAEIATGLWGFNPSLTALAVSVFYVPSAGAAALATGGAVATAAVFGGAKGAVAASLGIPIATLPFCAVASGCHLLSHANLPGLVLAAAPHSPEKNVAAG</sequence>
<dbReference type="eggNOG" id="ENOG502S2GD">
    <property type="taxonomic scope" value="Eukaryota"/>
</dbReference>
<feature type="transmembrane region" description="Helical" evidence="9">
    <location>
        <begin position="127"/>
        <end position="145"/>
    </location>
</feature>
<dbReference type="AlphaFoldDB" id="A0A0D3KZG3"/>
<feature type="compositionally biased region" description="Low complexity" evidence="8">
    <location>
        <begin position="29"/>
        <end position="42"/>
    </location>
</feature>
<evidence type="ECO:0000256" key="2">
    <source>
        <dbReference type="ARBA" id="ARBA00005914"/>
    </source>
</evidence>
<dbReference type="KEGG" id="ehx:EMIHUDRAFT_433245"/>
<dbReference type="PANTHER" id="PTHR10464">
    <property type="entry name" value="UREA TRANSPORTER"/>
    <property type="match status" value="1"/>
</dbReference>
<keyword evidence="11" id="KW-1185">Reference proteome</keyword>
<evidence type="ECO:0000313" key="11">
    <source>
        <dbReference type="Proteomes" id="UP000013827"/>
    </source>
</evidence>
<comment type="similarity">
    <text evidence="2">Belongs to the urea transporter family.</text>
</comment>
<dbReference type="InterPro" id="IPR029020">
    <property type="entry name" value="Ammonium/urea_transptr"/>
</dbReference>
<accession>A0A0D3KZG3</accession>
<dbReference type="HOGENOM" id="CLU_047509_0_1_1"/>
<dbReference type="GO" id="GO:0015204">
    <property type="term" value="F:urea transmembrane transporter activity"/>
    <property type="evidence" value="ECO:0007669"/>
    <property type="project" value="InterPro"/>
</dbReference>
<feature type="transmembrane region" description="Helical" evidence="9">
    <location>
        <begin position="292"/>
        <end position="315"/>
    </location>
</feature>
<dbReference type="OMA" id="IGQVMFQ"/>
<reference evidence="11" key="1">
    <citation type="journal article" date="2013" name="Nature">
        <title>Pan genome of the phytoplankton Emiliania underpins its global distribution.</title>
        <authorList>
            <person name="Read B.A."/>
            <person name="Kegel J."/>
            <person name="Klute M.J."/>
            <person name="Kuo A."/>
            <person name="Lefebvre S.C."/>
            <person name="Maumus F."/>
            <person name="Mayer C."/>
            <person name="Miller J."/>
            <person name="Monier A."/>
            <person name="Salamov A."/>
            <person name="Young J."/>
            <person name="Aguilar M."/>
            <person name="Claverie J.M."/>
            <person name="Frickenhaus S."/>
            <person name="Gonzalez K."/>
            <person name="Herman E.K."/>
            <person name="Lin Y.C."/>
            <person name="Napier J."/>
            <person name="Ogata H."/>
            <person name="Sarno A.F."/>
            <person name="Shmutz J."/>
            <person name="Schroeder D."/>
            <person name="de Vargas C."/>
            <person name="Verret F."/>
            <person name="von Dassow P."/>
            <person name="Valentin K."/>
            <person name="Van de Peer Y."/>
            <person name="Wheeler G."/>
            <person name="Dacks J.B."/>
            <person name="Delwiche C.F."/>
            <person name="Dyhrman S.T."/>
            <person name="Glockner G."/>
            <person name="John U."/>
            <person name="Richards T."/>
            <person name="Worden A.Z."/>
            <person name="Zhang X."/>
            <person name="Grigoriev I.V."/>
            <person name="Allen A.E."/>
            <person name="Bidle K."/>
            <person name="Borodovsky M."/>
            <person name="Bowler C."/>
            <person name="Brownlee C."/>
            <person name="Cock J.M."/>
            <person name="Elias M."/>
            <person name="Gladyshev V.N."/>
            <person name="Groth M."/>
            <person name="Guda C."/>
            <person name="Hadaegh A."/>
            <person name="Iglesias-Rodriguez M.D."/>
            <person name="Jenkins J."/>
            <person name="Jones B.M."/>
            <person name="Lawson T."/>
            <person name="Leese F."/>
            <person name="Lindquist E."/>
            <person name="Lobanov A."/>
            <person name="Lomsadze A."/>
            <person name="Malik S.B."/>
            <person name="Marsh M.E."/>
            <person name="Mackinder L."/>
            <person name="Mock T."/>
            <person name="Mueller-Roeber B."/>
            <person name="Pagarete A."/>
            <person name="Parker M."/>
            <person name="Probert I."/>
            <person name="Quesneville H."/>
            <person name="Raines C."/>
            <person name="Rensing S.A."/>
            <person name="Riano-Pachon D.M."/>
            <person name="Richier S."/>
            <person name="Rokitta S."/>
            <person name="Shiraiwa Y."/>
            <person name="Soanes D.M."/>
            <person name="van der Giezen M."/>
            <person name="Wahlund T.M."/>
            <person name="Williams B."/>
            <person name="Wilson W."/>
            <person name="Wolfe G."/>
            <person name="Wurch L.L."/>
        </authorList>
    </citation>
    <scope>NUCLEOTIDE SEQUENCE</scope>
</reference>
<dbReference type="EnsemblProtists" id="EOD41148">
    <property type="protein sequence ID" value="EOD41148"/>
    <property type="gene ID" value="EMIHUDRAFT_433245"/>
</dbReference>
<feature type="transmembrane region" description="Helical" evidence="9">
    <location>
        <begin position="219"/>
        <end position="245"/>
    </location>
</feature>
<dbReference type="PANTHER" id="PTHR10464:SF4">
    <property type="entry name" value="UREA TRANSPORTER"/>
    <property type="match status" value="1"/>
</dbReference>
<dbReference type="GeneID" id="17286417"/>
<comment type="subcellular location">
    <subcellularLocation>
        <location evidence="1">Cell membrane</location>
        <topology evidence="1">Multi-pass membrane protein</topology>
    </subcellularLocation>
</comment>
<feature type="transmembrane region" description="Helical" evidence="9">
    <location>
        <begin position="151"/>
        <end position="170"/>
    </location>
</feature>
<proteinExistence type="inferred from homology"/>
<evidence type="ECO:0000256" key="7">
    <source>
        <dbReference type="ARBA" id="ARBA00033993"/>
    </source>
</evidence>